<evidence type="ECO:0000256" key="1">
    <source>
        <dbReference type="SAM" id="MobiDB-lite"/>
    </source>
</evidence>
<gene>
    <name evidence="3" type="ORF">PGAL8A_00309400</name>
</gene>
<organism evidence="3 4">
    <name type="scientific">Plasmodium gallinaceum</name>
    <dbReference type="NCBI Taxonomy" id="5849"/>
    <lineage>
        <taxon>Eukaryota</taxon>
        <taxon>Sar</taxon>
        <taxon>Alveolata</taxon>
        <taxon>Apicomplexa</taxon>
        <taxon>Aconoidasida</taxon>
        <taxon>Haemosporida</taxon>
        <taxon>Plasmodiidae</taxon>
        <taxon>Plasmodium</taxon>
        <taxon>Plasmodium (Haemamoeba)</taxon>
    </lineage>
</organism>
<evidence type="ECO:0000313" key="4">
    <source>
        <dbReference type="Proteomes" id="UP000220797"/>
    </source>
</evidence>
<dbReference type="Proteomes" id="UP000220797">
    <property type="component" value="Unassembled WGS sequence"/>
</dbReference>
<dbReference type="AlphaFoldDB" id="A0A1J1GTS0"/>
<reference evidence="3" key="1">
    <citation type="submission" date="2015-04" db="EMBL/GenBank/DDBJ databases">
        <authorList>
            <consortium name="Pathogen Informatics"/>
        </authorList>
    </citation>
    <scope>NUCLEOTIDE SEQUENCE [LARGE SCALE GENOMIC DNA]</scope>
    <source>
        <strain evidence="3">8A</strain>
    </source>
</reference>
<dbReference type="GO" id="GO:0004386">
    <property type="term" value="F:helicase activity"/>
    <property type="evidence" value="ECO:0007669"/>
    <property type="project" value="UniProtKB-KW"/>
</dbReference>
<name>A0A1J1GTS0_PLAGA</name>
<accession>A0A1J1GTS0</accession>
<dbReference type="SUPFAM" id="SSF52540">
    <property type="entry name" value="P-loop containing nucleoside triphosphate hydrolases"/>
    <property type="match status" value="1"/>
</dbReference>
<dbReference type="InterPro" id="IPR027417">
    <property type="entry name" value="P-loop_NTPase"/>
</dbReference>
<dbReference type="EMBL" id="CVMV01000045">
    <property type="protein sequence ID" value="CRG95882.1"/>
    <property type="molecule type" value="Genomic_DNA"/>
</dbReference>
<dbReference type="GO" id="GO:0005524">
    <property type="term" value="F:ATP binding"/>
    <property type="evidence" value="ECO:0007669"/>
    <property type="project" value="InterPro"/>
</dbReference>
<dbReference type="PANTHER" id="PTHR10799">
    <property type="entry name" value="SNF2/RAD54 HELICASE FAMILY"/>
    <property type="match status" value="1"/>
</dbReference>
<dbReference type="InterPro" id="IPR000330">
    <property type="entry name" value="SNF2_N"/>
</dbReference>
<dbReference type="OrthoDB" id="348652at2759"/>
<dbReference type="InterPro" id="IPR038718">
    <property type="entry name" value="SNF2-like_sf"/>
</dbReference>
<proteinExistence type="predicted"/>
<dbReference type="Pfam" id="PF00176">
    <property type="entry name" value="SNF2-rel_dom"/>
    <property type="match status" value="1"/>
</dbReference>
<feature type="region of interest" description="Disordered" evidence="1">
    <location>
        <begin position="97"/>
        <end position="119"/>
    </location>
</feature>
<comment type="caution">
    <text evidence="3">The sequence shown here is derived from an EMBL/GenBank/DDBJ whole genome shotgun (WGS) entry which is preliminary data.</text>
</comment>
<keyword evidence="3" id="KW-0067">ATP-binding</keyword>
<keyword evidence="3" id="KW-0347">Helicase</keyword>
<dbReference type="VEuPathDB" id="PlasmoDB:PGAL8A_00309400"/>
<dbReference type="RefSeq" id="XP_028528690.1">
    <property type="nucleotide sequence ID" value="XM_028672104.1"/>
</dbReference>
<keyword evidence="3" id="KW-0547">Nucleotide-binding</keyword>
<protein>
    <submittedName>
        <fullName evidence="3">DEAD/DEAH box helicase, putative</fullName>
    </submittedName>
</protein>
<dbReference type="Gene3D" id="3.40.50.10810">
    <property type="entry name" value="Tandem AAA-ATPase domain"/>
    <property type="match status" value="1"/>
</dbReference>
<sequence>MENVEEKNKKMLNSKKDIYEIDVSSNNKSLNENLYEHKDNSVKKFYPNCIQLNENYKKCENEIYNEAEMEKVDEKKDKQKLDENVFHNYTTLNYKNEEKEKISSERNNKDDKLENKKKNNETKETLEELLGELKSYQLEEFQFLINLYNNRLNGILAYEMGLGKIFQTIILLANLKESNLPILLIFKT</sequence>
<keyword evidence="4" id="KW-1185">Reference proteome</keyword>
<keyword evidence="3" id="KW-0378">Hydrolase</keyword>
<feature type="domain" description="SNF2 N-terminal" evidence="2">
    <location>
        <begin position="136"/>
        <end position="178"/>
    </location>
</feature>
<dbReference type="GeneID" id="39731627"/>
<evidence type="ECO:0000259" key="2">
    <source>
        <dbReference type="Pfam" id="PF00176"/>
    </source>
</evidence>
<evidence type="ECO:0000313" key="3">
    <source>
        <dbReference type="EMBL" id="CRG95882.1"/>
    </source>
</evidence>